<dbReference type="NCBIfam" id="TIGR04370">
    <property type="entry name" value="glyco_rpt_poly"/>
    <property type="match status" value="1"/>
</dbReference>
<keyword evidence="1" id="KW-0812">Transmembrane</keyword>
<feature type="transmembrane region" description="Helical" evidence="1">
    <location>
        <begin position="427"/>
        <end position="447"/>
    </location>
</feature>
<organism evidence="2 3">
    <name type="scientific">Capnocytophaga leadbetteri</name>
    <dbReference type="NCBI Taxonomy" id="327575"/>
    <lineage>
        <taxon>Bacteria</taxon>
        <taxon>Pseudomonadati</taxon>
        <taxon>Bacteroidota</taxon>
        <taxon>Flavobacteriia</taxon>
        <taxon>Flavobacteriales</taxon>
        <taxon>Flavobacteriaceae</taxon>
        <taxon>Capnocytophaga</taxon>
    </lineage>
</organism>
<protein>
    <recommendedName>
        <fullName evidence="4">Oligosaccharide repeat unit polymerase</fullName>
    </recommendedName>
</protein>
<evidence type="ECO:0000256" key="1">
    <source>
        <dbReference type="SAM" id="Phobius"/>
    </source>
</evidence>
<feature type="transmembrane region" description="Helical" evidence="1">
    <location>
        <begin position="230"/>
        <end position="247"/>
    </location>
</feature>
<evidence type="ECO:0008006" key="4">
    <source>
        <dbReference type="Google" id="ProtNLM"/>
    </source>
</evidence>
<dbReference type="EMBL" id="CP022384">
    <property type="protein sequence ID" value="ATA81993.1"/>
    <property type="molecule type" value="Genomic_DNA"/>
</dbReference>
<reference evidence="3" key="1">
    <citation type="submission" date="2017-06" db="EMBL/GenBank/DDBJ databases">
        <title>Capnocytophaga spp. assemblies.</title>
        <authorList>
            <person name="Gulvik C.A."/>
        </authorList>
    </citation>
    <scope>NUCLEOTIDE SEQUENCE [LARGE SCALE GENOMIC DNA]</scope>
    <source>
        <strain evidence="3">H6253</strain>
    </source>
</reference>
<evidence type="ECO:0000313" key="3">
    <source>
        <dbReference type="Proteomes" id="UP000217276"/>
    </source>
</evidence>
<keyword evidence="1" id="KW-0472">Membrane</keyword>
<feature type="transmembrane region" description="Helical" evidence="1">
    <location>
        <begin position="254"/>
        <end position="271"/>
    </location>
</feature>
<accession>A0A250FA38</accession>
<feature type="transmembrane region" description="Helical" evidence="1">
    <location>
        <begin position="172"/>
        <end position="192"/>
    </location>
</feature>
<feature type="transmembrane region" description="Helical" evidence="1">
    <location>
        <begin position="64"/>
        <end position="83"/>
    </location>
</feature>
<feature type="transmembrane region" description="Helical" evidence="1">
    <location>
        <begin position="141"/>
        <end position="160"/>
    </location>
</feature>
<feature type="transmembrane region" description="Helical" evidence="1">
    <location>
        <begin position="9"/>
        <end position="25"/>
    </location>
</feature>
<proteinExistence type="predicted"/>
<gene>
    <name evidence="2" type="ORF">CGC53_06340</name>
</gene>
<evidence type="ECO:0000313" key="2">
    <source>
        <dbReference type="EMBL" id="ATA81993.1"/>
    </source>
</evidence>
<keyword evidence="1" id="KW-1133">Transmembrane helix</keyword>
<dbReference type="AlphaFoldDB" id="A0A250FA38"/>
<feature type="transmembrane region" description="Helical" evidence="1">
    <location>
        <begin position="204"/>
        <end position="224"/>
    </location>
</feature>
<name>A0A250FA38_9FLAO</name>
<feature type="transmembrane region" description="Helical" evidence="1">
    <location>
        <begin position="31"/>
        <end position="52"/>
    </location>
</feature>
<dbReference type="KEGG" id="clk:CGC53_06340"/>
<sequence>MNFTIRKNTIPFFIMTLLSLIMYLTSPKEYNFIWCIYCLSIFLLSFLLLLFIRKKKNYFDFENLFLLSCLFIYFVYPCFVYPINPKMFFMFDFGFNHNTITKGTSLALLGMECFMLGSVFATKKEKHIDQEEIQIIKTKKIIFFLFLFFVIFFSISYTFFTQEVYTGGIDGVSVYIYLIYQSLLTVSIVLEFRNLYIAKRRNISYKISLVMLFMVFFTILAYLYLGVRGAAIYIICVLVACYSIYYRPLGLRKFLVTSFVGAILMTFIAMTRSGTTLSENTDFRGDNIILGATMDLIINARTLYVCVDYVENHSILYGKTMIVTFLSFIPFSQRILFELGFLDISEASSGMFFTTLDFGKESRFGVGSNIIADVFLSFGMIGVIIFMYFLGYFQQLCQRFFISRNIKWILSYVVLIGYVLYMSRGEYFYSLKSIFWVNLMFLIMYSFQKSNKKIGHG</sequence>
<dbReference type="Proteomes" id="UP000217276">
    <property type="component" value="Chromosome"/>
</dbReference>
<feature type="transmembrane region" description="Helical" evidence="1">
    <location>
        <begin position="103"/>
        <end position="121"/>
    </location>
</feature>
<dbReference type="Pfam" id="PF14296">
    <property type="entry name" value="O-ag_pol_Wzy"/>
    <property type="match status" value="1"/>
</dbReference>
<keyword evidence="3" id="KW-1185">Reference proteome</keyword>
<dbReference type="InterPro" id="IPR029468">
    <property type="entry name" value="O-ag_pol_Wzy"/>
</dbReference>
<feature type="transmembrane region" description="Helical" evidence="1">
    <location>
        <begin position="370"/>
        <end position="393"/>
    </location>
</feature>
<feature type="transmembrane region" description="Helical" evidence="1">
    <location>
        <begin position="405"/>
        <end position="421"/>
    </location>
</feature>
<dbReference type="RefSeq" id="WP_095914056.1">
    <property type="nucleotide sequence ID" value="NZ_CAUUPF010000002.1"/>
</dbReference>